<keyword evidence="4" id="KW-0804">Transcription</keyword>
<accession>A0A1I1K9A5</accession>
<dbReference type="CDD" id="cd08422">
    <property type="entry name" value="PBP2_CrgA_like"/>
    <property type="match status" value="1"/>
</dbReference>
<dbReference type="Proteomes" id="UP000198862">
    <property type="component" value="Unassembled WGS sequence"/>
</dbReference>
<protein>
    <submittedName>
        <fullName evidence="6">Transcriptional regulator, LysR family</fullName>
    </submittedName>
</protein>
<dbReference type="InterPro" id="IPR000847">
    <property type="entry name" value="LysR_HTH_N"/>
</dbReference>
<dbReference type="GO" id="GO:0006351">
    <property type="term" value="P:DNA-templated transcription"/>
    <property type="evidence" value="ECO:0007669"/>
    <property type="project" value="TreeGrafter"/>
</dbReference>
<organism evidence="6 7">
    <name type="scientific">Pseudoalteromonas denitrificans DSM 6059</name>
    <dbReference type="NCBI Taxonomy" id="1123010"/>
    <lineage>
        <taxon>Bacteria</taxon>
        <taxon>Pseudomonadati</taxon>
        <taxon>Pseudomonadota</taxon>
        <taxon>Gammaproteobacteria</taxon>
        <taxon>Alteromonadales</taxon>
        <taxon>Pseudoalteromonadaceae</taxon>
        <taxon>Pseudoalteromonas</taxon>
    </lineage>
</organism>
<dbReference type="PANTHER" id="PTHR30537:SF5">
    <property type="entry name" value="HTH-TYPE TRANSCRIPTIONAL ACTIVATOR TTDR-RELATED"/>
    <property type="match status" value="1"/>
</dbReference>
<feature type="domain" description="HTH lysR-type" evidence="5">
    <location>
        <begin position="1"/>
        <end position="59"/>
    </location>
</feature>
<sequence length="320" mass="36260">MDKLNLLKLFVSAVDHGGFAAAANHLGLSASTLSKGMARLEDNINIKLFHRSTRQVHLTDAGSRYLITARRIILELEQCEQTLKQTNDLPCGKVKINLPVSYGRLYVMPLLQEFNQLYPDIELEISFNDSYVDILEQGIDLTIRTGKFDDQRLVARKLSPIDLLICAAPDYLASHGVPSCAAEYSQHTWIRFKYRQTGRLMPITVNEGQEEEGYDPGRQFIVDDGEALAELCAQGLGLTQMPHFIARDWLKRKQIVSISPYLRSSQGVYCIYPKREFLPAKVKVLIEYLIRKVEQSGENTYHSWAETLQPISDDINLKGV</sequence>
<dbReference type="InterPro" id="IPR036388">
    <property type="entry name" value="WH-like_DNA-bd_sf"/>
</dbReference>
<evidence type="ECO:0000313" key="7">
    <source>
        <dbReference type="Proteomes" id="UP000198862"/>
    </source>
</evidence>
<dbReference type="SUPFAM" id="SSF46785">
    <property type="entry name" value="Winged helix' DNA-binding domain"/>
    <property type="match status" value="1"/>
</dbReference>
<reference evidence="6 7" key="1">
    <citation type="submission" date="2016-10" db="EMBL/GenBank/DDBJ databases">
        <authorList>
            <person name="de Groot N.N."/>
        </authorList>
    </citation>
    <scope>NUCLEOTIDE SEQUENCE [LARGE SCALE GENOMIC DNA]</scope>
    <source>
        <strain evidence="6 7">DSM 6059</strain>
    </source>
</reference>
<proteinExistence type="inferred from homology"/>
<keyword evidence="2" id="KW-0805">Transcription regulation</keyword>
<evidence type="ECO:0000256" key="3">
    <source>
        <dbReference type="ARBA" id="ARBA00023125"/>
    </source>
</evidence>
<keyword evidence="7" id="KW-1185">Reference proteome</keyword>
<dbReference type="OrthoDB" id="9786526at2"/>
<dbReference type="InterPro" id="IPR058163">
    <property type="entry name" value="LysR-type_TF_proteobact-type"/>
</dbReference>
<evidence type="ECO:0000313" key="6">
    <source>
        <dbReference type="EMBL" id="SFC57326.1"/>
    </source>
</evidence>
<evidence type="ECO:0000256" key="2">
    <source>
        <dbReference type="ARBA" id="ARBA00023015"/>
    </source>
</evidence>
<evidence type="ECO:0000256" key="4">
    <source>
        <dbReference type="ARBA" id="ARBA00023163"/>
    </source>
</evidence>
<dbReference type="EMBL" id="FOLO01000012">
    <property type="protein sequence ID" value="SFC57326.1"/>
    <property type="molecule type" value="Genomic_DNA"/>
</dbReference>
<dbReference type="FunFam" id="1.10.10.10:FF:000001">
    <property type="entry name" value="LysR family transcriptional regulator"/>
    <property type="match status" value="1"/>
</dbReference>
<dbReference type="Gene3D" id="3.40.190.290">
    <property type="match status" value="1"/>
</dbReference>
<dbReference type="Pfam" id="PF00126">
    <property type="entry name" value="HTH_1"/>
    <property type="match status" value="1"/>
</dbReference>
<dbReference type="PROSITE" id="PS50931">
    <property type="entry name" value="HTH_LYSR"/>
    <property type="match status" value="1"/>
</dbReference>
<name>A0A1I1K9A5_9GAMM</name>
<dbReference type="AlphaFoldDB" id="A0A1I1K9A5"/>
<dbReference type="STRING" id="1123010.SAMN02745724_01994"/>
<gene>
    <name evidence="6" type="ORF">SAMN02745724_01994</name>
</gene>
<dbReference type="Pfam" id="PF03466">
    <property type="entry name" value="LysR_substrate"/>
    <property type="match status" value="1"/>
</dbReference>
<dbReference type="PANTHER" id="PTHR30537">
    <property type="entry name" value="HTH-TYPE TRANSCRIPTIONAL REGULATOR"/>
    <property type="match status" value="1"/>
</dbReference>
<dbReference type="GO" id="GO:0003700">
    <property type="term" value="F:DNA-binding transcription factor activity"/>
    <property type="evidence" value="ECO:0007669"/>
    <property type="project" value="InterPro"/>
</dbReference>
<dbReference type="GO" id="GO:0043565">
    <property type="term" value="F:sequence-specific DNA binding"/>
    <property type="evidence" value="ECO:0007669"/>
    <property type="project" value="TreeGrafter"/>
</dbReference>
<evidence type="ECO:0000256" key="1">
    <source>
        <dbReference type="ARBA" id="ARBA00009437"/>
    </source>
</evidence>
<keyword evidence="3" id="KW-0238">DNA-binding</keyword>
<comment type="similarity">
    <text evidence="1">Belongs to the LysR transcriptional regulatory family.</text>
</comment>
<evidence type="ECO:0000259" key="5">
    <source>
        <dbReference type="PROSITE" id="PS50931"/>
    </source>
</evidence>
<dbReference type="Gene3D" id="1.10.10.10">
    <property type="entry name" value="Winged helix-like DNA-binding domain superfamily/Winged helix DNA-binding domain"/>
    <property type="match status" value="1"/>
</dbReference>
<dbReference type="InterPro" id="IPR036390">
    <property type="entry name" value="WH_DNA-bd_sf"/>
</dbReference>
<dbReference type="InterPro" id="IPR005119">
    <property type="entry name" value="LysR_subst-bd"/>
</dbReference>
<dbReference type="RefSeq" id="WP_091983282.1">
    <property type="nucleotide sequence ID" value="NZ_FOLO01000012.1"/>
</dbReference>
<dbReference type="SUPFAM" id="SSF53850">
    <property type="entry name" value="Periplasmic binding protein-like II"/>
    <property type="match status" value="1"/>
</dbReference>